<dbReference type="GO" id="GO:0008800">
    <property type="term" value="F:beta-lactamase activity"/>
    <property type="evidence" value="ECO:0007669"/>
    <property type="project" value="InterPro"/>
</dbReference>
<evidence type="ECO:0000313" key="3">
    <source>
        <dbReference type="Proteomes" id="UP000603865"/>
    </source>
</evidence>
<dbReference type="Proteomes" id="UP000603865">
    <property type="component" value="Unassembled WGS sequence"/>
</dbReference>
<dbReference type="AlphaFoldDB" id="A0A918F978"/>
<reference evidence="2" key="1">
    <citation type="journal article" date="2014" name="Int. J. Syst. Evol. Microbiol.">
        <title>Complete genome sequence of Corynebacterium casei LMG S-19264T (=DSM 44701T), isolated from a smear-ripened cheese.</title>
        <authorList>
            <consortium name="US DOE Joint Genome Institute (JGI-PGF)"/>
            <person name="Walter F."/>
            <person name="Albersmeier A."/>
            <person name="Kalinowski J."/>
            <person name="Ruckert C."/>
        </authorList>
    </citation>
    <scope>NUCLEOTIDE SEQUENCE</scope>
    <source>
        <strain evidence="2">JCM 31311</strain>
    </source>
</reference>
<proteinExistence type="predicted"/>
<dbReference type="PANTHER" id="PTHR35333:SF4">
    <property type="entry name" value="SLR0121 PROTEIN"/>
    <property type="match status" value="1"/>
</dbReference>
<evidence type="ECO:0000313" key="2">
    <source>
        <dbReference type="EMBL" id="GGR21204.1"/>
    </source>
</evidence>
<dbReference type="PANTHER" id="PTHR35333">
    <property type="entry name" value="BETA-LACTAMASE"/>
    <property type="match status" value="1"/>
</dbReference>
<dbReference type="InterPro" id="IPR000871">
    <property type="entry name" value="Beta-lactam_class-A"/>
</dbReference>
<name>A0A918F978_9DEIO</name>
<dbReference type="GO" id="GO:0046677">
    <property type="term" value="P:response to antibiotic"/>
    <property type="evidence" value="ECO:0007669"/>
    <property type="project" value="InterPro"/>
</dbReference>
<dbReference type="EMBL" id="BMQL01000026">
    <property type="protein sequence ID" value="GGR21204.1"/>
    <property type="molecule type" value="Genomic_DNA"/>
</dbReference>
<sequence length="349" mass="38408">MLQIMLPASLICEDPNSPAATTTQSAPPLPAVVTGKVAFYAARYFPDGRKQTEVQHGPVTERLPLASAFKTMLLNAVLQDVDAGRLHLDQLFETTDANQSIEDFPPERVNSLDSLADVMIRRSDNTASDILHLAAAPQRVAELTTQLSPCTHLYLTTKAFWAALSGLIPDVIDPRTPETLRNSARAYAALPAGEKRDVAARINTLTQHVHQQQVYDGLDTYFNGPNYHPENDVSLLNSSTARAYSDLLAQLFLHSTLQPATQQRFRDILATGCCTKPSEGVPFPYRYWGAKAGSGWRLLTMTGFMELPDGSGIAYSYLNHESDVEDAEEIENQIRPVLNWIVSAITPIT</sequence>
<gene>
    <name evidence="2" type="ORF">GCM10008957_36860</name>
</gene>
<feature type="domain" description="Beta-lactamase class A catalytic" evidence="1">
    <location>
        <begin position="60"/>
        <end position="314"/>
    </location>
</feature>
<reference evidence="2" key="2">
    <citation type="submission" date="2020-09" db="EMBL/GenBank/DDBJ databases">
        <authorList>
            <person name="Sun Q."/>
            <person name="Ohkuma M."/>
        </authorList>
    </citation>
    <scope>NUCLEOTIDE SEQUENCE</scope>
    <source>
        <strain evidence="2">JCM 31311</strain>
    </source>
</reference>
<dbReference type="Pfam" id="PF13354">
    <property type="entry name" value="Beta-lactamase2"/>
    <property type="match status" value="1"/>
</dbReference>
<dbReference type="SUPFAM" id="SSF56601">
    <property type="entry name" value="beta-lactamase/transpeptidase-like"/>
    <property type="match status" value="1"/>
</dbReference>
<dbReference type="GO" id="GO:0030655">
    <property type="term" value="P:beta-lactam antibiotic catabolic process"/>
    <property type="evidence" value="ECO:0007669"/>
    <property type="project" value="InterPro"/>
</dbReference>
<keyword evidence="3" id="KW-1185">Reference proteome</keyword>
<dbReference type="InterPro" id="IPR045155">
    <property type="entry name" value="Beta-lactam_cat"/>
</dbReference>
<dbReference type="InterPro" id="IPR012338">
    <property type="entry name" value="Beta-lactam/transpept-like"/>
</dbReference>
<organism evidence="2 3">
    <name type="scientific">Deinococcus ruber</name>
    <dbReference type="NCBI Taxonomy" id="1848197"/>
    <lineage>
        <taxon>Bacteria</taxon>
        <taxon>Thermotogati</taxon>
        <taxon>Deinococcota</taxon>
        <taxon>Deinococci</taxon>
        <taxon>Deinococcales</taxon>
        <taxon>Deinococcaceae</taxon>
        <taxon>Deinococcus</taxon>
    </lineage>
</organism>
<accession>A0A918F978</accession>
<evidence type="ECO:0000259" key="1">
    <source>
        <dbReference type="Pfam" id="PF13354"/>
    </source>
</evidence>
<protein>
    <submittedName>
        <fullName evidence="2">Serine hydrolase</fullName>
    </submittedName>
</protein>
<dbReference type="Gene3D" id="3.40.710.10">
    <property type="entry name" value="DD-peptidase/beta-lactamase superfamily"/>
    <property type="match status" value="1"/>
</dbReference>
<keyword evidence="2" id="KW-0378">Hydrolase</keyword>
<comment type="caution">
    <text evidence="2">The sequence shown here is derived from an EMBL/GenBank/DDBJ whole genome shotgun (WGS) entry which is preliminary data.</text>
</comment>